<dbReference type="InterPro" id="IPR016192">
    <property type="entry name" value="APOBEC/CMP_deaminase_Zn-bd"/>
</dbReference>
<evidence type="ECO:0000313" key="8">
    <source>
        <dbReference type="Proteomes" id="UP001209854"/>
    </source>
</evidence>
<organism evidence="7 8">
    <name type="scientific">Endozoicomonas gorgoniicola</name>
    <dbReference type="NCBI Taxonomy" id="1234144"/>
    <lineage>
        <taxon>Bacteria</taxon>
        <taxon>Pseudomonadati</taxon>
        <taxon>Pseudomonadota</taxon>
        <taxon>Gammaproteobacteria</taxon>
        <taxon>Oceanospirillales</taxon>
        <taxon>Endozoicomonadaceae</taxon>
        <taxon>Endozoicomonas</taxon>
    </lineage>
</organism>
<evidence type="ECO:0000256" key="1">
    <source>
        <dbReference type="ARBA" id="ARBA00006576"/>
    </source>
</evidence>
<proteinExistence type="inferred from homology"/>
<dbReference type="NCBIfam" id="NF006537">
    <property type="entry name" value="PRK09027.1"/>
    <property type="match status" value="1"/>
</dbReference>
<name>A0ABT3N0W5_9GAMM</name>
<dbReference type="Gene3D" id="3.40.140.10">
    <property type="entry name" value="Cytidine Deaminase, domain 2"/>
    <property type="match status" value="2"/>
</dbReference>
<sequence>MQTNNNFNSLLNEFPAEPASILKTLSTQSGRLDKKQVDSLLSCLNMTIEELMKALLPLAASLSVTPVSSFQVGTIAEGGSGNLYFGANLEFSQHPLKITVHAEQCVVTNAWHQGETWLKRLMVNEAPCGHCRQFLKELNKVDDMQIIIDRTSRGEVVTCKIGDLLPDAFGPDDLGIKEYLMSDVCYSLSFSEKPLAETNELAQAALEAARRSHAPVSNSRAGVALQLSSGRVVTGRYGENAAFNPGISAMEAAVVNWRMALLAQPEDRIVAAVMVEQQGTSSQRYLAEAFLADYGVKLQYFRV</sequence>
<dbReference type="PANTHER" id="PTHR11644:SF2">
    <property type="entry name" value="CYTIDINE DEAMINASE"/>
    <property type="match status" value="1"/>
</dbReference>
<evidence type="ECO:0000313" key="7">
    <source>
        <dbReference type="EMBL" id="MCW7555280.1"/>
    </source>
</evidence>
<keyword evidence="8" id="KW-1185">Reference proteome</keyword>
<dbReference type="PIRSF" id="PIRSF006334">
    <property type="entry name" value="Cdd_plus_pseudo"/>
    <property type="match status" value="1"/>
</dbReference>
<keyword evidence="4 7" id="KW-0378">Hydrolase</keyword>
<feature type="domain" description="CMP/dCMP-type deaminase" evidence="6">
    <location>
        <begin position="196"/>
        <end position="303"/>
    </location>
</feature>
<comment type="similarity">
    <text evidence="1">Belongs to the cytidine and deoxycytidylate deaminase family.</text>
</comment>
<evidence type="ECO:0000256" key="2">
    <source>
        <dbReference type="ARBA" id="ARBA00011738"/>
    </source>
</evidence>
<feature type="domain" description="CMP/dCMP-type deaminase" evidence="6">
    <location>
        <begin position="47"/>
        <end position="172"/>
    </location>
</feature>
<dbReference type="EC" id="3.5.4.5" evidence="7"/>
<dbReference type="GO" id="GO:0004126">
    <property type="term" value="F:cytidine deaminase activity"/>
    <property type="evidence" value="ECO:0007669"/>
    <property type="project" value="UniProtKB-EC"/>
</dbReference>
<comment type="caution">
    <text evidence="7">The sequence shown here is derived from an EMBL/GenBank/DDBJ whole genome shotgun (WGS) entry which is preliminary data.</text>
</comment>
<protein>
    <submittedName>
        <fullName evidence="7">Cytidine deaminase</fullName>
        <ecNumber evidence="7">3.5.4.5</ecNumber>
    </submittedName>
</protein>
<evidence type="ECO:0000256" key="5">
    <source>
        <dbReference type="ARBA" id="ARBA00022833"/>
    </source>
</evidence>
<dbReference type="InterPro" id="IPR013171">
    <property type="entry name" value="Cyd/dCyd_deaminase_Zn-bd"/>
</dbReference>
<dbReference type="PANTHER" id="PTHR11644">
    <property type="entry name" value="CYTIDINE DEAMINASE"/>
    <property type="match status" value="1"/>
</dbReference>
<dbReference type="Proteomes" id="UP001209854">
    <property type="component" value="Unassembled WGS sequence"/>
</dbReference>
<keyword evidence="5" id="KW-0862">Zinc</keyword>
<reference evidence="7 8" key="1">
    <citation type="submission" date="2022-10" db="EMBL/GenBank/DDBJ databases">
        <title>High-quality genome sequences of two octocoral-associated bacteria, Endozoicomonas euniceicola EF212 and Endozoicomonas gorgoniicola PS125.</title>
        <authorList>
            <person name="Chiou Y.-J."/>
            <person name="Chen Y.-H."/>
        </authorList>
    </citation>
    <scope>NUCLEOTIDE SEQUENCE [LARGE SCALE GENOMIC DNA]</scope>
    <source>
        <strain evidence="7 8">PS125</strain>
    </source>
</reference>
<dbReference type="SUPFAM" id="SSF53927">
    <property type="entry name" value="Cytidine deaminase-like"/>
    <property type="match status" value="2"/>
</dbReference>
<dbReference type="EMBL" id="JAPFCC010000001">
    <property type="protein sequence ID" value="MCW7555280.1"/>
    <property type="molecule type" value="Genomic_DNA"/>
</dbReference>
<evidence type="ECO:0000256" key="3">
    <source>
        <dbReference type="ARBA" id="ARBA00022723"/>
    </source>
</evidence>
<dbReference type="Pfam" id="PF08211">
    <property type="entry name" value="dCMP_cyt_deam_2"/>
    <property type="match status" value="1"/>
</dbReference>
<keyword evidence="3" id="KW-0479">Metal-binding</keyword>
<dbReference type="PROSITE" id="PS00903">
    <property type="entry name" value="CYT_DCMP_DEAMINASES_1"/>
    <property type="match status" value="1"/>
</dbReference>
<dbReference type="InterPro" id="IPR050202">
    <property type="entry name" value="Cyt/Deoxycyt_deaminase"/>
</dbReference>
<evidence type="ECO:0000256" key="4">
    <source>
        <dbReference type="ARBA" id="ARBA00022801"/>
    </source>
</evidence>
<dbReference type="Pfam" id="PF00383">
    <property type="entry name" value="dCMP_cyt_deam_1"/>
    <property type="match status" value="1"/>
</dbReference>
<evidence type="ECO:0000259" key="6">
    <source>
        <dbReference type="PROSITE" id="PS51747"/>
    </source>
</evidence>
<dbReference type="InterPro" id="IPR002125">
    <property type="entry name" value="CMP_dCMP_dom"/>
</dbReference>
<gene>
    <name evidence="7" type="primary">cdd</name>
    <name evidence="7" type="ORF">NX722_22155</name>
</gene>
<comment type="subunit">
    <text evidence="2">Homodimer.</text>
</comment>
<dbReference type="PROSITE" id="PS51747">
    <property type="entry name" value="CYT_DCMP_DEAMINASES_2"/>
    <property type="match status" value="2"/>
</dbReference>
<dbReference type="RefSeq" id="WP_262565049.1">
    <property type="nucleotide sequence ID" value="NZ_JAPFCC010000001.1"/>
</dbReference>
<dbReference type="CDD" id="cd01283">
    <property type="entry name" value="cytidine_deaminase"/>
    <property type="match status" value="1"/>
</dbReference>
<accession>A0ABT3N0W5</accession>
<dbReference type="InterPro" id="IPR016193">
    <property type="entry name" value="Cytidine_deaminase-like"/>
</dbReference>